<comment type="caution">
    <text evidence="1">The sequence shown here is derived from an EMBL/GenBank/DDBJ whole genome shotgun (WGS) entry which is preliminary data.</text>
</comment>
<proteinExistence type="predicted"/>
<dbReference type="EMBL" id="JADPUN010000051">
    <property type="protein sequence ID" value="MBF9128001.1"/>
    <property type="molecule type" value="Genomic_DNA"/>
</dbReference>
<dbReference type="Proteomes" id="UP000638560">
    <property type="component" value="Unassembled WGS sequence"/>
</dbReference>
<sequence length="63" mass="6765">MTSPLKPAPILPTLNATEPRHLVYVPVSELAGYRVGDILGFTVQANDKGAFAQQVEQVEDEAA</sequence>
<name>A0ABS0GP84_9ACTN</name>
<reference evidence="1 2" key="1">
    <citation type="submission" date="2020-11" db="EMBL/GenBank/DDBJ databases">
        <title>A novel isolate from a Black sea contaminated sediment with potential to produce alkanes: Plantactinospora alkalitolerans sp. nov.</title>
        <authorList>
            <person name="Carro L."/>
            <person name="Veyisoglu A."/>
            <person name="Guven K."/>
            <person name="Schumann P."/>
            <person name="Klenk H.-P."/>
            <person name="Sahin N."/>
        </authorList>
    </citation>
    <scope>NUCLEOTIDE SEQUENCE [LARGE SCALE GENOMIC DNA]</scope>
    <source>
        <strain evidence="1 2">S1510</strain>
    </source>
</reference>
<organism evidence="1 2">
    <name type="scientific">Plantactinospora alkalitolerans</name>
    <dbReference type="NCBI Taxonomy" id="2789879"/>
    <lineage>
        <taxon>Bacteria</taxon>
        <taxon>Bacillati</taxon>
        <taxon>Actinomycetota</taxon>
        <taxon>Actinomycetes</taxon>
        <taxon>Micromonosporales</taxon>
        <taxon>Micromonosporaceae</taxon>
        <taxon>Plantactinospora</taxon>
    </lineage>
</organism>
<evidence type="ECO:0000313" key="2">
    <source>
        <dbReference type="Proteomes" id="UP000638560"/>
    </source>
</evidence>
<gene>
    <name evidence="1" type="ORF">I0C86_03180</name>
</gene>
<evidence type="ECO:0000313" key="1">
    <source>
        <dbReference type="EMBL" id="MBF9128001.1"/>
    </source>
</evidence>
<keyword evidence="2" id="KW-1185">Reference proteome</keyword>
<dbReference type="RefSeq" id="WP_196199665.1">
    <property type="nucleotide sequence ID" value="NZ_JADPUN010000051.1"/>
</dbReference>
<protein>
    <submittedName>
        <fullName evidence="1">Uncharacterized protein</fullName>
    </submittedName>
</protein>
<accession>A0ABS0GP84</accession>